<proteinExistence type="predicted"/>
<gene>
    <name evidence="2" type="ORF">BJP34_24670</name>
</gene>
<dbReference type="AlphaFoldDB" id="A0A1D8TXM3"/>
<name>A0A1D8TXM3_9CYAN</name>
<evidence type="ECO:0000313" key="2">
    <source>
        <dbReference type="EMBL" id="AOX02206.1"/>
    </source>
</evidence>
<sequence>MRSGLSTFNARFNFCIAILLLVRYKFLVFRDFGAGSREEGRGKREEGRGKREEGRGKREEGRGQNKCVPHEY</sequence>
<feature type="region of interest" description="Disordered" evidence="1">
    <location>
        <begin position="36"/>
        <end position="72"/>
    </location>
</feature>
<reference evidence="3" key="1">
    <citation type="submission" date="2016-10" db="EMBL/GenBank/DDBJ databases">
        <title>Comparative genomics uncovers the prolific and rare metabolic potential of the cyanobacterial genus Moorea.</title>
        <authorList>
            <person name="Leao T."/>
            <person name="Castelao G."/>
            <person name="Korobeynikov A."/>
            <person name="Monroe E.A."/>
            <person name="Podell S."/>
            <person name="Glukhov E."/>
            <person name="Allen E."/>
            <person name="Gerwick W.H."/>
            <person name="Gerwick L."/>
        </authorList>
    </citation>
    <scope>NUCLEOTIDE SEQUENCE [LARGE SCALE GENOMIC DNA]</scope>
    <source>
        <strain evidence="3">PAL-8-15-08-1</strain>
    </source>
</reference>
<evidence type="ECO:0000256" key="1">
    <source>
        <dbReference type="SAM" id="MobiDB-lite"/>
    </source>
</evidence>
<dbReference type="EMBL" id="CP017599">
    <property type="protein sequence ID" value="AOX02206.1"/>
    <property type="molecule type" value="Genomic_DNA"/>
</dbReference>
<organism evidence="2 3">
    <name type="scientific">Moorena producens PAL-8-15-08-1</name>
    <dbReference type="NCBI Taxonomy" id="1458985"/>
    <lineage>
        <taxon>Bacteria</taxon>
        <taxon>Bacillati</taxon>
        <taxon>Cyanobacteriota</taxon>
        <taxon>Cyanophyceae</taxon>
        <taxon>Coleofasciculales</taxon>
        <taxon>Coleofasciculaceae</taxon>
        <taxon>Moorena</taxon>
    </lineage>
</organism>
<dbReference type="Proteomes" id="UP000177870">
    <property type="component" value="Chromosome"/>
</dbReference>
<protein>
    <submittedName>
        <fullName evidence="2">Uncharacterized protein</fullName>
    </submittedName>
</protein>
<dbReference type="KEGG" id="mpro:BJP34_24670"/>
<accession>A0A1D8TXM3</accession>
<evidence type="ECO:0000313" key="3">
    <source>
        <dbReference type="Proteomes" id="UP000177870"/>
    </source>
</evidence>